<proteinExistence type="predicted"/>
<name>A0A0C2ZN82_9AGAM</name>
<feature type="domain" description="CxC2-like cysteine cluster KDZ transposase-associated" evidence="2">
    <location>
        <begin position="8"/>
        <end position="109"/>
    </location>
</feature>
<dbReference type="Pfam" id="PF18803">
    <property type="entry name" value="CxC2"/>
    <property type="match status" value="1"/>
</dbReference>
<evidence type="ECO:0000259" key="2">
    <source>
        <dbReference type="Pfam" id="PF18803"/>
    </source>
</evidence>
<keyword evidence="1" id="KW-0732">Signal</keyword>
<evidence type="ECO:0000256" key="1">
    <source>
        <dbReference type="SAM" id="SignalP"/>
    </source>
</evidence>
<protein>
    <recommendedName>
        <fullName evidence="2">CxC2-like cysteine cluster KDZ transposase-associated domain-containing protein</fullName>
    </recommendedName>
</protein>
<evidence type="ECO:0000313" key="4">
    <source>
        <dbReference type="Proteomes" id="UP000053989"/>
    </source>
</evidence>
<dbReference type="InterPro" id="IPR041457">
    <property type="entry name" value="CxC2_KDZ-assoc"/>
</dbReference>
<dbReference type="AlphaFoldDB" id="A0A0C2ZN82"/>
<dbReference type="EMBL" id="KN822038">
    <property type="protein sequence ID" value="KIM63043.1"/>
    <property type="molecule type" value="Genomic_DNA"/>
</dbReference>
<reference evidence="3 4" key="1">
    <citation type="submission" date="2014-04" db="EMBL/GenBank/DDBJ databases">
        <authorList>
            <consortium name="DOE Joint Genome Institute"/>
            <person name="Kuo A."/>
            <person name="Kohler A."/>
            <person name="Nagy L.G."/>
            <person name="Floudas D."/>
            <person name="Copeland A."/>
            <person name="Barry K.W."/>
            <person name="Cichocki N."/>
            <person name="Veneault-Fourrey C."/>
            <person name="LaButti K."/>
            <person name="Lindquist E.A."/>
            <person name="Lipzen A."/>
            <person name="Lundell T."/>
            <person name="Morin E."/>
            <person name="Murat C."/>
            <person name="Sun H."/>
            <person name="Tunlid A."/>
            <person name="Henrissat B."/>
            <person name="Grigoriev I.V."/>
            <person name="Hibbett D.S."/>
            <person name="Martin F."/>
            <person name="Nordberg H.P."/>
            <person name="Cantor M.N."/>
            <person name="Hua S.X."/>
        </authorList>
    </citation>
    <scope>NUCLEOTIDE SEQUENCE [LARGE SCALE GENOMIC DNA]</scope>
    <source>
        <strain evidence="3 4">Foug A</strain>
    </source>
</reference>
<feature type="signal peptide" evidence="1">
    <location>
        <begin position="1"/>
        <end position="22"/>
    </location>
</feature>
<dbReference type="Pfam" id="PF18758">
    <property type="entry name" value="KDZ"/>
    <property type="match status" value="1"/>
</dbReference>
<accession>A0A0C2ZN82</accession>
<dbReference type="InParanoid" id="A0A0C2ZN82"/>
<evidence type="ECO:0000313" key="3">
    <source>
        <dbReference type="EMBL" id="KIM63043.1"/>
    </source>
</evidence>
<dbReference type="STRING" id="1036808.A0A0C2ZN82"/>
<organism evidence="3 4">
    <name type="scientific">Scleroderma citrinum Foug A</name>
    <dbReference type="NCBI Taxonomy" id="1036808"/>
    <lineage>
        <taxon>Eukaryota</taxon>
        <taxon>Fungi</taxon>
        <taxon>Dikarya</taxon>
        <taxon>Basidiomycota</taxon>
        <taxon>Agaricomycotina</taxon>
        <taxon>Agaricomycetes</taxon>
        <taxon>Agaricomycetidae</taxon>
        <taxon>Boletales</taxon>
        <taxon>Sclerodermatineae</taxon>
        <taxon>Sclerodermataceae</taxon>
        <taxon>Scleroderma</taxon>
    </lineage>
</organism>
<dbReference type="InterPro" id="IPR040521">
    <property type="entry name" value="KDZ"/>
</dbReference>
<feature type="chain" id="PRO_5002174980" description="CxC2-like cysteine cluster KDZ transposase-associated domain-containing protein" evidence="1">
    <location>
        <begin position="23"/>
        <end position="479"/>
    </location>
</feature>
<reference evidence="4" key="2">
    <citation type="submission" date="2015-01" db="EMBL/GenBank/DDBJ databases">
        <title>Evolutionary Origins and Diversification of the Mycorrhizal Mutualists.</title>
        <authorList>
            <consortium name="DOE Joint Genome Institute"/>
            <consortium name="Mycorrhizal Genomics Consortium"/>
            <person name="Kohler A."/>
            <person name="Kuo A."/>
            <person name="Nagy L.G."/>
            <person name="Floudas D."/>
            <person name="Copeland A."/>
            <person name="Barry K.W."/>
            <person name="Cichocki N."/>
            <person name="Veneault-Fourrey C."/>
            <person name="LaButti K."/>
            <person name="Lindquist E.A."/>
            <person name="Lipzen A."/>
            <person name="Lundell T."/>
            <person name="Morin E."/>
            <person name="Murat C."/>
            <person name="Riley R."/>
            <person name="Ohm R."/>
            <person name="Sun H."/>
            <person name="Tunlid A."/>
            <person name="Henrissat B."/>
            <person name="Grigoriev I.V."/>
            <person name="Hibbett D.S."/>
            <person name="Martin F."/>
        </authorList>
    </citation>
    <scope>NUCLEOTIDE SEQUENCE [LARGE SCALE GENOMIC DNA]</scope>
    <source>
        <strain evidence="4">Foug A</strain>
    </source>
</reference>
<dbReference type="OrthoDB" id="3261436at2759"/>
<sequence length="479" mass="54445">MHFTRVTLKSLGLHLQFGHAVGDHCCNPKRAFGDEFVVIDTNGIHDVALDFCGCGTAQTHVKQLLHARLFPATIFDPKTAATFQVLEKYQVLSFESKASSYEYYQCLDRYLSFLRVIHEWRHLKMLKCAGRGHDPSGIVSTHEGQCALLCPTCPQPGKNLPTDWHCAAPEKRWLYAKFVALDANFHLHCKNVSSDQVDPGLSKGWSYFVEETSYKVFIEEHKYDTQEHSTCSGHNAVNMADSKKSHGLAMTGVIYRKARGRLTLRKLIEAMKASMEHDTELTELEACIKMPMITEWQREIDEWECDNLKCNLYEIRVTTITQASIGLELARAEASELQAGNDVSPHPEVSASTVISSGLELEEQQRLLKTDISSLGSHPTDNQLAKLQERTNALKQRIDNWQNVQPGEPAKVKEMKLFLPSEFCDRASCPNKLCEHEWKLHEAQAHEALRDLRHFLRLRTHLYKFKDTNVRGQVANTRA</sequence>
<gene>
    <name evidence="3" type="ORF">SCLCIDRAFT_24604</name>
</gene>
<dbReference type="HOGENOM" id="CLU_003703_13_4_1"/>
<keyword evidence="4" id="KW-1185">Reference proteome</keyword>
<dbReference type="Proteomes" id="UP000053989">
    <property type="component" value="Unassembled WGS sequence"/>
</dbReference>